<sequence>MKLQVVEIVLWPRKGGFAPRRVPFALNSANVITGASKTGKSSIIPIIDYCLASDRCSIPVGLIRQTVSWFGIVVQTDEGQKLLARPEPGKQPSSGEMYLAEAEKISVPPVISEGNTTVKQVKTMLDRVAQLTNLGTDADNQGSGYSGRPSFRDLMAFCFQPQNVVANPDVLFYRADTTEYREKLRAIFPYVLGATTPESLEKRWELDCLKRELRVKQREVEAYAKASATWRANLENWVREAYELGLIDKEALKSKDETHVLSILSKLVESEVPEKPISADALEDSAIEYAELQKEESSLNGELAEVRHRLTRLSELKGSVSQYEISLGTRKDRLSLSRWLRNQAQDVSEATCPICAQSLKSHSATVDAMCDALAVVESDARRVSRAPSVFDRDWVVLNDKMRELTDKLNAVSVRRKGIEQRSAKAKQQRLATNQVARYLGALEQALVVYYGRENPGAAKALEEIAGRIQSLQSELSKENYEAKLASVLKRLKKSMEKLASKLDAEDPDASVNLDIKELTVRVGDASGRSDFLWQLGSGANWLTYHVAATLALHALFLRLTNSPVPGLLAFDQPSQVYFPRKLASKRGDLDPKIDDDEDAEAVRRFFEVFGMATATFKGDFQIIVVDHASRDIWGGLEGINPVEEWRNGKKLVPLAWIEAMRLDGSAIADE</sequence>
<accession>A0A365QPG3</accession>
<dbReference type="RefSeq" id="WP_113046908.1">
    <property type="nucleotide sequence ID" value="NZ_QMFZ01000026.1"/>
</dbReference>
<protein>
    <submittedName>
        <fullName evidence="2">DUF3732 domain-containing protein</fullName>
    </submittedName>
</protein>
<dbReference type="Proteomes" id="UP000252458">
    <property type="component" value="Unassembled WGS sequence"/>
</dbReference>
<keyword evidence="3" id="KW-1185">Reference proteome</keyword>
<evidence type="ECO:0000256" key="1">
    <source>
        <dbReference type="SAM" id="Coils"/>
    </source>
</evidence>
<dbReference type="Pfam" id="PF12532">
    <property type="entry name" value="DUF3732"/>
    <property type="match status" value="1"/>
</dbReference>
<gene>
    <name evidence="2" type="ORF">DPV79_26935</name>
</gene>
<name>A0A365QPG3_9BURK</name>
<organism evidence="2 3">
    <name type="scientific">Burkholderia reimsis</name>
    <dbReference type="NCBI Taxonomy" id="2234132"/>
    <lineage>
        <taxon>Bacteria</taxon>
        <taxon>Pseudomonadati</taxon>
        <taxon>Pseudomonadota</taxon>
        <taxon>Betaproteobacteria</taxon>
        <taxon>Burkholderiales</taxon>
        <taxon>Burkholderiaceae</taxon>
        <taxon>Burkholderia</taxon>
    </lineage>
</organism>
<feature type="coiled-coil region" evidence="1">
    <location>
        <begin position="282"/>
        <end position="309"/>
    </location>
</feature>
<evidence type="ECO:0000313" key="2">
    <source>
        <dbReference type="EMBL" id="RBB35984.1"/>
    </source>
</evidence>
<comment type="caution">
    <text evidence="2">The sequence shown here is derived from an EMBL/GenBank/DDBJ whole genome shotgun (WGS) entry which is preliminary data.</text>
</comment>
<dbReference type="AlphaFoldDB" id="A0A365QPG3"/>
<proteinExistence type="predicted"/>
<dbReference type="EMBL" id="QMFZ01000026">
    <property type="protein sequence ID" value="RBB35984.1"/>
    <property type="molecule type" value="Genomic_DNA"/>
</dbReference>
<reference evidence="2 3" key="1">
    <citation type="submission" date="2018-06" db="EMBL/GenBank/DDBJ databases">
        <title>Draft genome sequence of Burkholderia reimsis strain BE51 isolated from a French agricultural soil.</title>
        <authorList>
            <person name="Esmaeel Q."/>
        </authorList>
    </citation>
    <scope>NUCLEOTIDE SEQUENCE [LARGE SCALE GENOMIC DNA]</scope>
    <source>
        <strain evidence="2 3">BE51</strain>
    </source>
</reference>
<dbReference type="InterPro" id="IPR022205">
    <property type="entry name" value="DUF3732"/>
</dbReference>
<feature type="coiled-coil region" evidence="1">
    <location>
        <begin position="461"/>
        <end position="497"/>
    </location>
</feature>
<evidence type="ECO:0000313" key="3">
    <source>
        <dbReference type="Proteomes" id="UP000252458"/>
    </source>
</evidence>
<keyword evidence="1" id="KW-0175">Coiled coil</keyword>